<organism evidence="3 4">
    <name type="scientific">Didymodactylos carnosus</name>
    <dbReference type="NCBI Taxonomy" id="1234261"/>
    <lineage>
        <taxon>Eukaryota</taxon>
        <taxon>Metazoa</taxon>
        <taxon>Spiralia</taxon>
        <taxon>Gnathifera</taxon>
        <taxon>Rotifera</taxon>
        <taxon>Eurotatoria</taxon>
        <taxon>Bdelloidea</taxon>
        <taxon>Philodinida</taxon>
        <taxon>Philodinidae</taxon>
        <taxon>Didymodactylos</taxon>
    </lineage>
</organism>
<gene>
    <name evidence="2" type="ORF">OVA965_LOCUS28769</name>
    <name evidence="3" type="ORF">TMI583_LOCUS29530</name>
</gene>
<reference evidence="3" key="1">
    <citation type="submission" date="2021-02" db="EMBL/GenBank/DDBJ databases">
        <authorList>
            <person name="Nowell W R."/>
        </authorList>
    </citation>
    <scope>NUCLEOTIDE SEQUENCE</scope>
</reference>
<feature type="signal peptide" evidence="1">
    <location>
        <begin position="1"/>
        <end position="19"/>
    </location>
</feature>
<comment type="caution">
    <text evidence="3">The sequence shown here is derived from an EMBL/GenBank/DDBJ whole genome shotgun (WGS) entry which is preliminary data.</text>
</comment>
<dbReference type="Proteomes" id="UP000677228">
    <property type="component" value="Unassembled WGS sequence"/>
</dbReference>
<dbReference type="Proteomes" id="UP000682733">
    <property type="component" value="Unassembled WGS sequence"/>
</dbReference>
<evidence type="ECO:0000313" key="4">
    <source>
        <dbReference type="Proteomes" id="UP000682733"/>
    </source>
</evidence>
<evidence type="ECO:0000313" key="2">
    <source>
        <dbReference type="EMBL" id="CAF1306148.1"/>
    </source>
</evidence>
<dbReference type="AlphaFoldDB" id="A0A8S2QM83"/>
<dbReference type="EMBL" id="CAJOBA010041394">
    <property type="protein sequence ID" value="CAF4113329.1"/>
    <property type="molecule type" value="Genomic_DNA"/>
</dbReference>
<proteinExistence type="predicted"/>
<protein>
    <submittedName>
        <fullName evidence="3">Uncharacterized protein</fullName>
    </submittedName>
</protein>
<name>A0A8S2QM83_9BILA</name>
<sequence length="208" mass="23667">MQNIFLIFTLVFCTTQVRAVTLCRNCIRTFSFDDTNLTLTGCERNISAKSCLTRINAFSSTKQIQVSFVPETYEQQLLLSNEPAWHMITSIWLDEMKIHRSIEHRCFDDECSLMSIENKLFDNIKKFNGYSANLWRLLSNTLYDNSTTDLSCHDDALDDTVSCLHGFCQASGTTVDEPTMTSCAKRKNGTELSVVIRITSEKLTNVSK</sequence>
<evidence type="ECO:0000256" key="1">
    <source>
        <dbReference type="SAM" id="SignalP"/>
    </source>
</evidence>
<accession>A0A8S2QM83</accession>
<dbReference type="EMBL" id="CAJNOK010019811">
    <property type="protein sequence ID" value="CAF1306148.1"/>
    <property type="molecule type" value="Genomic_DNA"/>
</dbReference>
<evidence type="ECO:0000313" key="3">
    <source>
        <dbReference type="EMBL" id="CAF4113329.1"/>
    </source>
</evidence>
<feature type="chain" id="PRO_5036273758" evidence="1">
    <location>
        <begin position="20"/>
        <end position="208"/>
    </location>
</feature>
<keyword evidence="1" id="KW-0732">Signal</keyword>